<keyword evidence="2" id="KW-1185">Reference proteome</keyword>
<dbReference type="AlphaFoldDB" id="A0A4Y3RIF0"/>
<accession>A0A4Y3RIF0</accession>
<gene>
    <name evidence="1" type="ORF">SGA01_27690</name>
</gene>
<reference evidence="1 2" key="1">
    <citation type="submission" date="2019-06" db="EMBL/GenBank/DDBJ databases">
        <title>Whole genome shotgun sequence of Streptomyces gardneri NBRC 12865.</title>
        <authorList>
            <person name="Hosoyama A."/>
            <person name="Uohara A."/>
            <person name="Ohji S."/>
            <person name="Ichikawa N."/>
        </authorList>
    </citation>
    <scope>NUCLEOTIDE SEQUENCE [LARGE SCALE GENOMIC DNA]</scope>
    <source>
        <strain evidence="1 2">NBRC 12865</strain>
    </source>
</reference>
<dbReference type="EMBL" id="BJMN01000015">
    <property type="protein sequence ID" value="GEB57164.1"/>
    <property type="molecule type" value="Genomic_DNA"/>
</dbReference>
<protein>
    <submittedName>
        <fullName evidence="1">Uncharacterized protein</fullName>
    </submittedName>
</protein>
<evidence type="ECO:0000313" key="2">
    <source>
        <dbReference type="Proteomes" id="UP000315226"/>
    </source>
</evidence>
<evidence type="ECO:0000313" key="1">
    <source>
        <dbReference type="EMBL" id="GEB57164.1"/>
    </source>
</evidence>
<dbReference type="Proteomes" id="UP000315226">
    <property type="component" value="Unassembled WGS sequence"/>
</dbReference>
<sequence>MLSLREVVHYGCGRGLPSDRSPHRLARAAGLAWTGTARELGRPLAVRQVGEEPRPGKSY</sequence>
<proteinExistence type="predicted"/>
<organism evidence="1 2">
    <name type="scientific">Streptomyces gardneri</name>
    <dbReference type="NCBI Taxonomy" id="66892"/>
    <lineage>
        <taxon>Bacteria</taxon>
        <taxon>Bacillati</taxon>
        <taxon>Actinomycetota</taxon>
        <taxon>Actinomycetes</taxon>
        <taxon>Kitasatosporales</taxon>
        <taxon>Streptomycetaceae</taxon>
        <taxon>Streptomyces</taxon>
    </lineage>
</organism>
<comment type="caution">
    <text evidence="1">The sequence shown here is derived from an EMBL/GenBank/DDBJ whole genome shotgun (WGS) entry which is preliminary data.</text>
</comment>
<name>A0A4Y3RIF0_9ACTN</name>